<dbReference type="InterPro" id="IPR000608">
    <property type="entry name" value="UBC"/>
</dbReference>
<dbReference type="InterPro" id="IPR023313">
    <property type="entry name" value="UBQ-conjugating_AS"/>
</dbReference>
<evidence type="ECO:0000256" key="2">
    <source>
        <dbReference type="ARBA" id="ARBA00022786"/>
    </source>
</evidence>
<dbReference type="Pfam" id="PF00179">
    <property type="entry name" value="UQ_con"/>
    <property type="match status" value="1"/>
</dbReference>
<dbReference type="PROSITE" id="PS50127">
    <property type="entry name" value="UBC_2"/>
    <property type="match status" value="1"/>
</dbReference>
<keyword evidence="2 4" id="KW-0833">Ubl conjugation pathway</keyword>
<feature type="domain" description="UBC core" evidence="5">
    <location>
        <begin position="5"/>
        <end position="152"/>
    </location>
</feature>
<keyword evidence="4" id="KW-0067">ATP-binding</keyword>
<sequence>MSTTAAALRLMNDYKQCREAPPEGCSASPVSDDNLFSWEAMIVGPRDTAWEGGLFQLRITFTDRYPEQPPQIRFVTEIFHPNVFPSGHICLDVIQQMWSPIFTVNSILVSIQSLLTDPNPSSPANPQAAQLYLSDREEYNRRVRRLSQKSLEAA</sequence>
<organism evidence="6 7">
    <name type="scientific">Paratrimastix pyriformis</name>
    <dbReference type="NCBI Taxonomy" id="342808"/>
    <lineage>
        <taxon>Eukaryota</taxon>
        <taxon>Metamonada</taxon>
        <taxon>Preaxostyla</taxon>
        <taxon>Paratrimastigidae</taxon>
        <taxon>Paratrimastix</taxon>
    </lineage>
</organism>
<dbReference type="SUPFAM" id="SSF54495">
    <property type="entry name" value="UBC-like"/>
    <property type="match status" value="1"/>
</dbReference>
<dbReference type="EMBL" id="JAPMOS010000007">
    <property type="protein sequence ID" value="KAJ4461550.1"/>
    <property type="molecule type" value="Genomic_DNA"/>
</dbReference>
<dbReference type="SMART" id="SM00212">
    <property type="entry name" value="UBCc"/>
    <property type="match status" value="1"/>
</dbReference>
<evidence type="ECO:0000256" key="3">
    <source>
        <dbReference type="PROSITE-ProRule" id="PRU10133"/>
    </source>
</evidence>
<dbReference type="Proteomes" id="UP001141327">
    <property type="component" value="Unassembled WGS sequence"/>
</dbReference>
<dbReference type="InterPro" id="IPR016135">
    <property type="entry name" value="UBQ-conjugating_enzyme/RWD"/>
</dbReference>
<evidence type="ECO:0000259" key="5">
    <source>
        <dbReference type="PROSITE" id="PS50127"/>
    </source>
</evidence>
<accession>A0ABQ8UXS2</accession>
<dbReference type="CDD" id="cd23790">
    <property type="entry name" value="UBCc_UBE2A_2B"/>
    <property type="match status" value="1"/>
</dbReference>
<keyword evidence="4" id="KW-0547">Nucleotide-binding</keyword>
<keyword evidence="1" id="KW-0808">Transferase</keyword>
<dbReference type="PANTHER" id="PTHR24067">
    <property type="entry name" value="UBIQUITIN-CONJUGATING ENZYME E2"/>
    <property type="match status" value="1"/>
</dbReference>
<comment type="similarity">
    <text evidence="4">Belongs to the ubiquitin-conjugating enzyme family.</text>
</comment>
<feature type="active site" description="Glycyl thioester intermediate" evidence="3">
    <location>
        <position position="90"/>
    </location>
</feature>
<evidence type="ECO:0000313" key="7">
    <source>
        <dbReference type="Proteomes" id="UP001141327"/>
    </source>
</evidence>
<dbReference type="PROSITE" id="PS00183">
    <property type="entry name" value="UBC_1"/>
    <property type="match status" value="1"/>
</dbReference>
<name>A0ABQ8UXS2_9EUKA</name>
<reference evidence="6" key="1">
    <citation type="journal article" date="2022" name="bioRxiv">
        <title>Genomics of Preaxostyla Flagellates Illuminates Evolutionary Transitions and the Path Towards Mitochondrial Loss.</title>
        <authorList>
            <person name="Novak L.V.F."/>
            <person name="Treitli S.C."/>
            <person name="Pyrih J."/>
            <person name="Halakuc P."/>
            <person name="Pipaliya S.V."/>
            <person name="Vacek V."/>
            <person name="Brzon O."/>
            <person name="Soukal P."/>
            <person name="Eme L."/>
            <person name="Dacks J.B."/>
            <person name="Karnkowska A."/>
            <person name="Elias M."/>
            <person name="Hampl V."/>
        </authorList>
    </citation>
    <scope>NUCLEOTIDE SEQUENCE</scope>
    <source>
        <strain evidence="6">RCP-MX</strain>
    </source>
</reference>
<evidence type="ECO:0000256" key="4">
    <source>
        <dbReference type="RuleBase" id="RU362109"/>
    </source>
</evidence>
<dbReference type="Gene3D" id="3.10.110.10">
    <property type="entry name" value="Ubiquitin Conjugating Enzyme"/>
    <property type="match status" value="1"/>
</dbReference>
<protein>
    <submittedName>
        <fullName evidence="6">Ubiquitin-conjugating enzyme E2 2</fullName>
    </submittedName>
</protein>
<evidence type="ECO:0000313" key="6">
    <source>
        <dbReference type="EMBL" id="KAJ4461550.1"/>
    </source>
</evidence>
<dbReference type="InterPro" id="IPR050113">
    <property type="entry name" value="Ub_conjugating_enzyme"/>
</dbReference>
<evidence type="ECO:0000256" key="1">
    <source>
        <dbReference type="ARBA" id="ARBA00022679"/>
    </source>
</evidence>
<keyword evidence="7" id="KW-1185">Reference proteome</keyword>
<proteinExistence type="inferred from homology"/>
<comment type="caution">
    <text evidence="6">The sequence shown here is derived from an EMBL/GenBank/DDBJ whole genome shotgun (WGS) entry which is preliminary data.</text>
</comment>
<gene>
    <name evidence="6" type="ORF">PAPYR_2141</name>
</gene>